<evidence type="ECO:0000313" key="3">
    <source>
        <dbReference type="EMBL" id="SVB80955.1"/>
    </source>
</evidence>
<dbReference type="Pfam" id="PF12728">
    <property type="entry name" value="HTH_17"/>
    <property type="match status" value="1"/>
</dbReference>
<accession>A0A382H1E4</accession>
<gene>
    <name evidence="3" type="ORF">METZ01_LOCUS233809</name>
</gene>
<dbReference type="InterPro" id="IPR009061">
    <property type="entry name" value="DNA-bd_dom_put_sf"/>
</dbReference>
<proteinExistence type="predicted"/>
<evidence type="ECO:0000259" key="2">
    <source>
        <dbReference type="Pfam" id="PF12728"/>
    </source>
</evidence>
<reference evidence="3" key="1">
    <citation type="submission" date="2018-05" db="EMBL/GenBank/DDBJ databases">
        <authorList>
            <person name="Lanie J.A."/>
            <person name="Ng W.-L."/>
            <person name="Kazmierczak K.M."/>
            <person name="Andrzejewski T.M."/>
            <person name="Davidsen T.M."/>
            <person name="Wayne K.J."/>
            <person name="Tettelin H."/>
            <person name="Glass J.I."/>
            <person name="Rusch D."/>
            <person name="Podicherti R."/>
            <person name="Tsui H.-C.T."/>
            <person name="Winkler M.E."/>
        </authorList>
    </citation>
    <scope>NUCLEOTIDE SEQUENCE</scope>
</reference>
<evidence type="ECO:0000256" key="1">
    <source>
        <dbReference type="SAM" id="MobiDB-lite"/>
    </source>
</evidence>
<dbReference type="InterPro" id="IPR041657">
    <property type="entry name" value="HTH_17"/>
</dbReference>
<feature type="domain" description="Helix-turn-helix" evidence="2">
    <location>
        <begin position="30"/>
        <end position="78"/>
    </location>
</feature>
<dbReference type="AlphaFoldDB" id="A0A382H1E4"/>
<protein>
    <recommendedName>
        <fullName evidence="2">Helix-turn-helix domain-containing protein</fullName>
    </recommendedName>
</protein>
<dbReference type="InterPro" id="IPR010093">
    <property type="entry name" value="SinI_DNA-bd"/>
</dbReference>
<dbReference type="NCBIfam" id="TIGR01764">
    <property type="entry name" value="excise"/>
    <property type="match status" value="1"/>
</dbReference>
<sequence>MGNKTNQEIINKLTAIESLLEGTHQVKPRTLVEAAKFLDLSPSHLYKLTSERKIPHFKPNGKKIYFDESELVQWLKRNPARTQEETEEKAASYIVSGKGSV</sequence>
<name>A0A382H1E4_9ZZZZ</name>
<feature type="region of interest" description="Disordered" evidence="1">
    <location>
        <begin position="80"/>
        <end position="101"/>
    </location>
</feature>
<dbReference type="GO" id="GO:0003677">
    <property type="term" value="F:DNA binding"/>
    <property type="evidence" value="ECO:0007669"/>
    <property type="project" value="InterPro"/>
</dbReference>
<dbReference type="SUPFAM" id="SSF46955">
    <property type="entry name" value="Putative DNA-binding domain"/>
    <property type="match status" value="1"/>
</dbReference>
<dbReference type="EMBL" id="UINC01058556">
    <property type="protein sequence ID" value="SVB80955.1"/>
    <property type="molecule type" value="Genomic_DNA"/>
</dbReference>
<organism evidence="3">
    <name type="scientific">marine metagenome</name>
    <dbReference type="NCBI Taxonomy" id="408172"/>
    <lineage>
        <taxon>unclassified sequences</taxon>
        <taxon>metagenomes</taxon>
        <taxon>ecological metagenomes</taxon>
    </lineage>
</organism>